<dbReference type="Gene3D" id="1.10.3120.10">
    <property type="entry name" value="Trigger factor, C-terminal domain"/>
    <property type="match status" value="1"/>
</dbReference>
<evidence type="ECO:0000256" key="6">
    <source>
        <dbReference type="ARBA" id="ARBA00023186"/>
    </source>
</evidence>
<keyword evidence="8" id="KW-0131">Cell cycle</keyword>
<dbReference type="GO" id="GO:0051301">
    <property type="term" value="P:cell division"/>
    <property type="evidence" value="ECO:0007669"/>
    <property type="project" value="UniProtKB-KW"/>
</dbReference>
<reference evidence="12" key="1">
    <citation type="journal article" date="2020" name="mSystems">
        <title>Genome- and Community-Level Interaction Insights into Carbon Utilization and Element Cycling Functions of Hydrothermarchaeota in Hydrothermal Sediment.</title>
        <authorList>
            <person name="Zhou Z."/>
            <person name="Liu Y."/>
            <person name="Xu W."/>
            <person name="Pan J."/>
            <person name="Luo Z.H."/>
            <person name="Li M."/>
        </authorList>
    </citation>
    <scope>NUCLEOTIDE SEQUENCE [LARGE SCALE GENOMIC DNA]</scope>
    <source>
        <strain evidence="12">HyVt-493</strain>
    </source>
</reference>
<keyword evidence="6" id="KW-0143">Chaperone</keyword>
<comment type="caution">
    <text evidence="12">The sequence shown here is derived from an EMBL/GenBank/DDBJ whole genome shotgun (WGS) entry which is preliminary data.</text>
</comment>
<feature type="compositionally biased region" description="Basic and acidic residues" evidence="10">
    <location>
        <begin position="298"/>
        <end position="318"/>
    </location>
</feature>
<dbReference type="SUPFAM" id="SSF54534">
    <property type="entry name" value="FKBP-like"/>
    <property type="match status" value="1"/>
</dbReference>
<dbReference type="EC" id="5.2.1.8" evidence="9"/>
<evidence type="ECO:0000256" key="3">
    <source>
        <dbReference type="ARBA" id="ARBA00005464"/>
    </source>
</evidence>
<evidence type="ECO:0000256" key="9">
    <source>
        <dbReference type="PROSITE-ProRule" id="PRU00277"/>
    </source>
</evidence>
<keyword evidence="4" id="KW-0132">Cell division</keyword>
<dbReference type="Pfam" id="PF05698">
    <property type="entry name" value="Trigger_C"/>
    <property type="match status" value="1"/>
</dbReference>
<dbReference type="GO" id="GO:0015031">
    <property type="term" value="P:protein transport"/>
    <property type="evidence" value="ECO:0007669"/>
    <property type="project" value="InterPro"/>
</dbReference>
<comment type="similarity">
    <text evidence="3">Belongs to the FKBP-type PPIase family. Tig subfamily.</text>
</comment>
<evidence type="ECO:0000256" key="4">
    <source>
        <dbReference type="ARBA" id="ARBA00022618"/>
    </source>
</evidence>
<evidence type="ECO:0000313" key="12">
    <source>
        <dbReference type="EMBL" id="HFC91533.1"/>
    </source>
</evidence>
<dbReference type="Pfam" id="PF00254">
    <property type="entry name" value="FKBP_C"/>
    <property type="match status" value="1"/>
</dbReference>
<comment type="subcellular location">
    <subcellularLocation>
        <location evidence="2">Cytoplasm</location>
    </subcellularLocation>
</comment>
<name>A0A7V2T0U9_LEUMU</name>
<dbReference type="FunFam" id="3.10.50.40:FF:000001">
    <property type="entry name" value="Trigger factor"/>
    <property type="match status" value="1"/>
</dbReference>
<keyword evidence="7 9" id="KW-0413">Isomerase</keyword>
<dbReference type="EMBL" id="DRMS01000071">
    <property type="protein sequence ID" value="HFC91533.1"/>
    <property type="molecule type" value="Genomic_DNA"/>
</dbReference>
<dbReference type="Gene3D" id="3.10.50.40">
    <property type="match status" value="1"/>
</dbReference>
<feature type="domain" description="PPIase FKBP-type" evidence="11">
    <location>
        <begin position="23"/>
        <end position="111"/>
    </location>
</feature>
<evidence type="ECO:0000259" key="11">
    <source>
        <dbReference type="PROSITE" id="PS50059"/>
    </source>
</evidence>
<dbReference type="NCBIfam" id="TIGR00115">
    <property type="entry name" value="tig"/>
    <property type="match status" value="1"/>
</dbReference>
<dbReference type="InterPro" id="IPR037041">
    <property type="entry name" value="Trigger_fac_C_sf"/>
</dbReference>
<evidence type="ECO:0000256" key="8">
    <source>
        <dbReference type="ARBA" id="ARBA00023306"/>
    </source>
</evidence>
<dbReference type="GO" id="GO:0006457">
    <property type="term" value="P:protein folding"/>
    <property type="evidence" value="ECO:0007669"/>
    <property type="project" value="InterPro"/>
</dbReference>
<evidence type="ECO:0000256" key="1">
    <source>
        <dbReference type="ARBA" id="ARBA00000971"/>
    </source>
</evidence>
<feature type="region of interest" description="Disordered" evidence="10">
    <location>
        <begin position="286"/>
        <end position="318"/>
    </location>
</feature>
<evidence type="ECO:0000256" key="5">
    <source>
        <dbReference type="ARBA" id="ARBA00023110"/>
    </source>
</evidence>
<keyword evidence="5 9" id="KW-0697">Rotamase</keyword>
<dbReference type="InterPro" id="IPR005215">
    <property type="entry name" value="Trig_fac"/>
</dbReference>
<proteinExistence type="inferred from homology"/>
<evidence type="ECO:0000256" key="10">
    <source>
        <dbReference type="SAM" id="MobiDB-lite"/>
    </source>
</evidence>
<feature type="non-terminal residue" evidence="12">
    <location>
        <position position="1"/>
    </location>
</feature>
<dbReference type="InterPro" id="IPR046357">
    <property type="entry name" value="PPIase_dom_sf"/>
</dbReference>
<organism evidence="12">
    <name type="scientific">Leucothrix mucor</name>
    <dbReference type="NCBI Taxonomy" id="45248"/>
    <lineage>
        <taxon>Bacteria</taxon>
        <taxon>Pseudomonadati</taxon>
        <taxon>Pseudomonadota</taxon>
        <taxon>Gammaproteobacteria</taxon>
        <taxon>Thiotrichales</taxon>
        <taxon>Thiotrichaceae</taxon>
        <taxon>Leucothrix</taxon>
    </lineage>
</organism>
<dbReference type="Proteomes" id="UP000885750">
    <property type="component" value="Unassembled WGS sequence"/>
</dbReference>
<evidence type="ECO:0000256" key="2">
    <source>
        <dbReference type="ARBA" id="ARBA00004496"/>
    </source>
</evidence>
<dbReference type="PROSITE" id="PS50059">
    <property type="entry name" value="FKBP_PPIASE"/>
    <property type="match status" value="1"/>
</dbReference>
<protein>
    <recommendedName>
        <fullName evidence="9">peptidylprolyl isomerase</fullName>
        <ecNumber evidence="9">5.2.1.8</ecNumber>
    </recommendedName>
</protein>
<sequence>KMIETLQEQQKEWQDVERAAEKDDVVVLDFDGFIEGKPFKGGSAKKFTGEVGAGRMLKEFDDALLGMSAGDEKKIDVVFPENHPSKELKGKTAQFDIKVSIVRESTLPKVDEDFIKKFGVEDGLEEGFRSEIKSNMERELEQKVNARLKQSVMDGLHELHDIDLPKSLVSEEIKHVRDEMTENTKGADLSSLPDDLFKAQAARRVKLGLIVGEIITTNNLKKDQQKVNDMLETMAATYEDPQALVDYYKENEQAMQTVEAAVMEEMIVEWVLEKANVSTEEMTFAELMAPPKEQAPTKSDDKQDADDKVESEEKIETV</sequence>
<dbReference type="GO" id="GO:0005737">
    <property type="term" value="C:cytoplasm"/>
    <property type="evidence" value="ECO:0007669"/>
    <property type="project" value="UniProtKB-SubCell"/>
</dbReference>
<gene>
    <name evidence="12" type="ORF">ENJ51_01835</name>
</gene>
<evidence type="ECO:0000256" key="7">
    <source>
        <dbReference type="ARBA" id="ARBA00023235"/>
    </source>
</evidence>
<dbReference type="InterPro" id="IPR027304">
    <property type="entry name" value="Trigger_fact/SurA_dom_sf"/>
</dbReference>
<dbReference type="InterPro" id="IPR008880">
    <property type="entry name" value="Trigger_fac_C"/>
</dbReference>
<dbReference type="InterPro" id="IPR001179">
    <property type="entry name" value="PPIase_FKBP_dom"/>
</dbReference>
<dbReference type="SUPFAM" id="SSF109998">
    <property type="entry name" value="Triger factor/SurA peptide-binding domain-like"/>
    <property type="match status" value="1"/>
</dbReference>
<accession>A0A7V2T0U9</accession>
<comment type="catalytic activity">
    <reaction evidence="1 9">
        <text>[protein]-peptidylproline (omega=180) = [protein]-peptidylproline (omega=0)</text>
        <dbReference type="Rhea" id="RHEA:16237"/>
        <dbReference type="Rhea" id="RHEA-COMP:10747"/>
        <dbReference type="Rhea" id="RHEA-COMP:10748"/>
        <dbReference type="ChEBI" id="CHEBI:83833"/>
        <dbReference type="ChEBI" id="CHEBI:83834"/>
        <dbReference type="EC" id="5.2.1.8"/>
    </reaction>
</comment>
<dbReference type="GO" id="GO:0003755">
    <property type="term" value="F:peptidyl-prolyl cis-trans isomerase activity"/>
    <property type="evidence" value="ECO:0007669"/>
    <property type="project" value="UniProtKB-KW"/>
</dbReference>
<dbReference type="AlphaFoldDB" id="A0A7V2T0U9"/>